<dbReference type="SUPFAM" id="SSF50249">
    <property type="entry name" value="Nucleic acid-binding proteins"/>
    <property type="match status" value="1"/>
</dbReference>
<evidence type="ECO:0000256" key="6">
    <source>
        <dbReference type="ARBA" id="ARBA00022989"/>
    </source>
</evidence>
<dbReference type="GO" id="GO:0008955">
    <property type="term" value="F:peptidoglycan glycosyltransferase activity"/>
    <property type="evidence" value="ECO:0007669"/>
    <property type="project" value="TreeGrafter"/>
</dbReference>
<keyword evidence="7" id="KW-0472">Membrane</keyword>
<evidence type="ECO:0000259" key="9">
    <source>
        <dbReference type="PROSITE" id="PS50126"/>
    </source>
</evidence>
<keyword evidence="8" id="KW-0961">Cell wall biogenesis/degradation</keyword>
<keyword evidence="4" id="KW-0133">Cell shape</keyword>
<dbReference type="InterPro" id="IPR050396">
    <property type="entry name" value="Glycosyltr_51/Transpeptidase"/>
</dbReference>
<keyword evidence="1" id="KW-0328">Glycosyltransferase</keyword>
<name>X1F3M3_9ZZZZ</name>
<dbReference type="PROSITE" id="PS50126">
    <property type="entry name" value="S1"/>
    <property type="match status" value="1"/>
</dbReference>
<keyword evidence="2" id="KW-0808">Transferase</keyword>
<evidence type="ECO:0000256" key="5">
    <source>
        <dbReference type="ARBA" id="ARBA00022984"/>
    </source>
</evidence>
<keyword evidence="5" id="KW-0573">Peptidoglycan synthesis</keyword>
<dbReference type="GO" id="GO:0009252">
    <property type="term" value="P:peptidoglycan biosynthetic process"/>
    <property type="evidence" value="ECO:0007669"/>
    <property type="project" value="UniProtKB-KW"/>
</dbReference>
<dbReference type="Pfam" id="PF00575">
    <property type="entry name" value="S1"/>
    <property type="match status" value="1"/>
</dbReference>
<protein>
    <recommendedName>
        <fullName evidence="9">S1 motif domain-containing protein</fullName>
    </recommendedName>
</protein>
<sequence length="284" mass="31460">ANDRHHYKPKKVDPNLTFADLERGQIREGKVVEMNESKAYLDMGGGITGILDISRAAWAFSFKPEEVVQIGETIVVKIAGYKKDQNAVTVTFEQPPYVQGSLLAMDPHTGEILAMVGGYDFRESPFNRSYQSKRQPGSAFKIFLYTAAMDNGFTPADVVLDTPFVLEGPGIYWRPHNYSRSCSGPMTIRTAIEQSINIVAAKTIDRVGVETVVEYAHRMGVKSELVPVYSLALGSSDVTLMDMVTGFATIANYGVKSEPYAIRYIIDRDGNKIEEFGPVQEEVL</sequence>
<dbReference type="GO" id="GO:0030288">
    <property type="term" value="C:outer membrane-bounded periplasmic space"/>
    <property type="evidence" value="ECO:0007669"/>
    <property type="project" value="TreeGrafter"/>
</dbReference>
<dbReference type="SMART" id="SM00316">
    <property type="entry name" value="S1"/>
    <property type="match status" value="1"/>
</dbReference>
<proteinExistence type="predicted"/>
<dbReference type="EMBL" id="BARU01010965">
    <property type="protein sequence ID" value="GAH39517.1"/>
    <property type="molecule type" value="Genomic_DNA"/>
</dbReference>
<gene>
    <name evidence="10" type="ORF">S03H2_20738</name>
</gene>
<dbReference type="PANTHER" id="PTHR32282">
    <property type="entry name" value="BINDING PROTEIN TRANSPEPTIDASE, PUTATIVE-RELATED"/>
    <property type="match status" value="1"/>
</dbReference>
<dbReference type="AlphaFoldDB" id="X1F3M3"/>
<organism evidence="10">
    <name type="scientific">marine sediment metagenome</name>
    <dbReference type="NCBI Taxonomy" id="412755"/>
    <lineage>
        <taxon>unclassified sequences</taxon>
        <taxon>metagenomes</taxon>
        <taxon>ecological metagenomes</taxon>
    </lineage>
</organism>
<dbReference type="GO" id="GO:0071555">
    <property type="term" value="P:cell wall organization"/>
    <property type="evidence" value="ECO:0007669"/>
    <property type="project" value="UniProtKB-KW"/>
</dbReference>
<feature type="non-terminal residue" evidence="10">
    <location>
        <position position="1"/>
    </location>
</feature>
<evidence type="ECO:0000313" key="10">
    <source>
        <dbReference type="EMBL" id="GAH39517.1"/>
    </source>
</evidence>
<dbReference type="InterPro" id="IPR012340">
    <property type="entry name" value="NA-bd_OB-fold"/>
</dbReference>
<dbReference type="InterPro" id="IPR012338">
    <property type="entry name" value="Beta-lactam/transpept-like"/>
</dbReference>
<evidence type="ECO:0000256" key="2">
    <source>
        <dbReference type="ARBA" id="ARBA00022679"/>
    </source>
</evidence>
<feature type="domain" description="S1 motif" evidence="9">
    <location>
        <begin position="24"/>
        <end position="93"/>
    </location>
</feature>
<evidence type="ECO:0000256" key="8">
    <source>
        <dbReference type="ARBA" id="ARBA00023316"/>
    </source>
</evidence>
<comment type="caution">
    <text evidence="10">The sequence shown here is derived from an EMBL/GenBank/DDBJ whole genome shotgun (WGS) entry which is preliminary data.</text>
</comment>
<dbReference type="GO" id="GO:0008658">
    <property type="term" value="F:penicillin binding"/>
    <property type="evidence" value="ECO:0007669"/>
    <property type="project" value="InterPro"/>
</dbReference>
<keyword evidence="3" id="KW-0812">Transmembrane</keyword>
<evidence type="ECO:0000256" key="4">
    <source>
        <dbReference type="ARBA" id="ARBA00022960"/>
    </source>
</evidence>
<reference evidence="10" key="1">
    <citation type="journal article" date="2014" name="Front. Microbiol.">
        <title>High frequency of phylogenetically diverse reductive dehalogenase-homologous genes in deep subseafloor sedimentary metagenomes.</title>
        <authorList>
            <person name="Kawai M."/>
            <person name="Futagami T."/>
            <person name="Toyoda A."/>
            <person name="Takaki Y."/>
            <person name="Nishi S."/>
            <person name="Hori S."/>
            <person name="Arai W."/>
            <person name="Tsubouchi T."/>
            <person name="Morono Y."/>
            <person name="Uchiyama I."/>
            <person name="Ito T."/>
            <person name="Fujiyama A."/>
            <person name="Inagaki F."/>
            <person name="Takami H."/>
        </authorList>
    </citation>
    <scope>NUCLEOTIDE SEQUENCE</scope>
    <source>
        <strain evidence="10">Expedition CK06-06</strain>
    </source>
</reference>
<feature type="non-terminal residue" evidence="10">
    <location>
        <position position="284"/>
    </location>
</feature>
<dbReference type="SUPFAM" id="SSF56601">
    <property type="entry name" value="beta-lactamase/transpeptidase-like"/>
    <property type="match status" value="1"/>
</dbReference>
<dbReference type="Pfam" id="PF00905">
    <property type="entry name" value="Transpeptidase"/>
    <property type="match status" value="1"/>
</dbReference>
<dbReference type="Gene3D" id="3.40.710.10">
    <property type="entry name" value="DD-peptidase/beta-lactamase superfamily"/>
    <property type="match status" value="1"/>
</dbReference>
<dbReference type="GO" id="GO:0008360">
    <property type="term" value="P:regulation of cell shape"/>
    <property type="evidence" value="ECO:0007669"/>
    <property type="project" value="UniProtKB-KW"/>
</dbReference>
<evidence type="ECO:0000256" key="7">
    <source>
        <dbReference type="ARBA" id="ARBA00023136"/>
    </source>
</evidence>
<evidence type="ECO:0000256" key="1">
    <source>
        <dbReference type="ARBA" id="ARBA00022676"/>
    </source>
</evidence>
<dbReference type="InterPro" id="IPR003029">
    <property type="entry name" value="S1_domain"/>
</dbReference>
<keyword evidence="6" id="KW-1133">Transmembrane helix</keyword>
<dbReference type="InterPro" id="IPR001460">
    <property type="entry name" value="PCN-bd_Tpept"/>
</dbReference>
<dbReference type="CDD" id="cd00164">
    <property type="entry name" value="S1_like"/>
    <property type="match status" value="1"/>
</dbReference>
<evidence type="ECO:0000256" key="3">
    <source>
        <dbReference type="ARBA" id="ARBA00022692"/>
    </source>
</evidence>
<dbReference type="PANTHER" id="PTHR32282:SF27">
    <property type="entry name" value="PENICILLIN-BINDING PROTEIN 1A"/>
    <property type="match status" value="1"/>
</dbReference>
<accession>X1F3M3</accession>
<dbReference type="GO" id="GO:0003676">
    <property type="term" value="F:nucleic acid binding"/>
    <property type="evidence" value="ECO:0007669"/>
    <property type="project" value="InterPro"/>
</dbReference>